<keyword evidence="1" id="KW-1133">Transmembrane helix</keyword>
<evidence type="ECO:0000313" key="4">
    <source>
        <dbReference type="Proteomes" id="UP000501534"/>
    </source>
</evidence>
<keyword evidence="4" id="KW-1185">Reference proteome</keyword>
<proteinExistence type="predicted"/>
<dbReference type="RefSeq" id="WP_171092855.1">
    <property type="nucleotide sequence ID" value="NZ_CP053069.1"/>
</dbReference>
<dbReference type="Proteomes" id="UP000501534">
    <property type="component" value="Chromosome"/>
</dbReference>
<evidence type="ECO:0000313" key="3">
    <source>
        <dbReference type="EMBL" id="QJR11476.1"/>
    </source>
</evidence>
<name>A0A6M4GW85_9PROT</name>
<feature type="domain" description="DUF2062" evidence="2">
    <location>
        <begin position="22"/>
        <end position="175"/>
    </location>
</feature>
<evidence type="ECO:0000256" key="1">
    <source>
        <dbReference type="SAM" id="Phobius"/>
    </source>
</evidence>
<feature type="transmembrane region" description="Helical" evidence="1">
    <location>
        <begin position="91"/>
        <end position="111"/>
    </location>
</feature>
<sequence>MFRSKLRKWLPDPDSIRDSKWLRWCAPILGHPRLWHLNRRGVALGVAIGMVTGMIPGPIQMLVAGIIAVPLRANIPAAMFATLYTNPFTFVPLYLLAYNIGGLVTGEHSAMATLPRDFEWSWASMHRYIPEVLRWIASLGDTLLIGLAIQLTLSAILGYVVTLVVWRCAVSWAWRRRSRLRAERAAT</sequence>
<keyword evidence="1" id="KW-0472">Membrane</keyword>
<dbReference type="KEGG" id="uru:DSM104443_02553"/>
<dbReference type="PANTHER" id="PTHR40547:SF1">
    <property type="entry name" value="SLL0298 PROTEIN"/>
    <property type="match status" value="1"/>
</dbReference>
<feature type="transmembrane region" description="Helical" evidence="1">
    <location>
        <begin position="42"/>
        <end position="71"/>
    </location>
</feature>
<evidence type="ECO:0000259" key="2">
    <source>
        <dbReference type="Pfam" id="PF09835"/>
    </source>
</evidence>
<protein>
    <recommendedName>
        <fullName evidence="2">DUF2062 domain-containing protein</fullName>
    </recommendedName>
</protein>
<accession>A0A6M4GW85</accession>
<gene>
    <name evidence="3" type="ORF">DSM104443_02553</name>
</gene>
<dbReference type="AlphaFoldDB" id="A0A6M4GW85"/>
<dbReference type="EMBL" id="CP053069">
    <property type="protein sequence ID" value="QJR11476.1"/>
    <property type="molecule type" value="Genomic_DNA"/>
</dbReference>
<reference evidence="3 4" key="1">
    <citation type="submission" date="2020-04" db="EMBL/GenBank/DDBJ databases">
        <title>Usitatibacter rugosus gen. nov., sp. nov. and Usitatibacter palustris sp. nov., novel members of Usitatibacteraceae fam. nov. within the order Nitrosomonadales isolated from soil.</title>
        <authorList>
            <person name="Huber K.J."/>
            <person name="Neumann-Schaal M."/>
            <person name="Geppert A."/>
            <person name="Luckner M."/>
            <person name="Wanner G."/>
            <person name="Overmann J."/>
        </authorList>
    </citation>
    <scope>NUCLEOTIDE SEQUENCE [LARGE SCALE GENOMIC DNA]</scope>
    <source>
        <strain evidence="3 4">0125_3</strain>
    </source>
</reference>
<dbReference type="PANTHER" id="PTHR40547">
    <property type="entry name" value="SLL0298 PROTEIN"/>
    <property type="match status" value="1"/>
</dbReference>
<keyword evidence="1" id="KW-0812">Transmembrane</keyword>
<dbReference type="Pfam" id="PF09835">
    <property type="entry name" value="DUF2062"/>
    <property type="match status" value="1"/>
</dbReference>
<dbReference type="InterPro" id="IPR018639">
    <property type="entry name" value="DUF2062"/>
</dbReference>
<organism evidence="3 4">
    <name type="scientific">Usitatibacter rugosus</name>
    <dbReference type="NCBI Taxonomy" id="2732067"/>
    <lineage>
        <taxon>Bacteria</taxon>
        <taxon>Pseudomonadati</taxon>
        <taxon>Pseudomonadota</taxon>
        <taxon>Betaproteobacteria</taxon>
        <taxon>Nitrosomonadales</taxon>
        <taxon>Usitatibacteraceae</taxon>
        <taxon>Usitatibacter</taxon>
    </lineage>
</organism>